<organism evidence="1">
    <name type="scientific">marine sediment metagenome</name>
    <dbReference type="NCBI Taxonomy" id="412755"/>
    <lineage>
        <taxon>unclassified sequences</taxon>
        <taxon>metagenomes</taxon>
        <taxon>ecological metagenomes</taxon>
    </lineage>
</organism>
<dbReference type="InterPro" id="IPR008767">
    <property type="entry name" value="Phage_SPP1_head-tail_adaptor"/>
</dbReference>
<evidence type="ECO:0008006" key="2">
    <source>
        <dbReference type="Google" id="ProtNLM"/>
    </source>
</evidence>
<comment type="caution">
    <text evidence="1">The sequence shown here is derived from an EMBL/GenBank/DDBJ whole genome shotgun (WGS) entry which is preliminary data.</text>
</comment>
<sequence length="180" mass="19368">MTSANFSLRGIIQRLTESVGARGGATKTWAQYAKRWMEEVPLGGSERFQSQQEQAVRRTRFRCQRAAGVNPKMRILAPKLGESTKLVGSISASATTVVVASATVFPQGQNFRVRIGSEILEVTAGQSTTSWTATRGADGSTATPHGDGAGVRHMVVYDIESIAPADNRDRMIDITVKEAA</sequence>
<gene>
    <name evidence="1" type="ORF">LCGC14_2636650</name>
</gene>
<reference evidence="1" key="1">
    <citation type="journal article" date="2015" name="Nature">
        <title>Complex archaea that bridge the gap between prokaryotes and eukaryotes.</title>
        <authorList>
            <person name="Spang A."/>
            <person name="Saw J.H."/>
            <person name="Jorgensen S.L."/>
            <person name="Zaremba-Niedzwiedzka K."/>
            <person name="Martijn J."/>
            <person name="Lind A.E."/>
            <person name="van Eijk R."/>
            <person name="Schleper C."/>
            <person name="Guy L."/>
            <person name="Ettema T.J."/>
        </authorList>
    </citation>
    <scope>NUCLEOTIDE SEQUENCE</scope>
</reference>
<dbReference type="InterPro" id="IPR038666">
    <property type="entry name" value="SSP1_head-tail_sf"/>
</dbReference>
<dbReference type="EMBL" id="LAZR01045361">
    <property type="protein sequence ID" value="KKK99049.1"/>
    <property type="molecule type" value="Genomic_DNA"/>
</dbReference>
<dbReference type="Pfam" id="PF05521">
    <property type="entry name" value="Phage_HCP"/>
    <property type="match status" value="1"/>
</dbReference>
<dbReference type="AlphaFoldDB" id="A0A0F9C9K5"/>
<dbReference type="Gene3D" id="2.40.10.270">
    <property type="entry name" value="Bacteriophage SPP1 head-tail adaptor protein"/>
    <property type="match status" value="1"/>
</dbReference>
<accession>A0A0F9C9K5</accession>
<proteinExistence type="predicted"/>
<protein>
    <recommendedName>
        <fullName evidence="2">Head-tail adaptor protein</fullName>
    </recommendedName>
</protein>
<name>A0A0F9C9K5_9ZZZZ</name>
<evidence type="ECO:0000313" key="1">
    <source>
        <dbReference type="EMBL" id="KKK99049.1"/>
    </source>
</evidence>